<accession>A0ABS7S8Z5</accession>
<dbReference type="Pfam" id="PF12831">
    <property type="entry name" value="FAD_oxidored"/>
    <property type="match status" value="1"/>
</dbReference>
<dbReference type="PANTHER" id="PTHR42716:SF1">
    <property type="entry name" value="SLL0471 PROTEIN"/>
    <property type="match status" value="1"/>
</dbReference>
<reference evidence="1 2" key="1">
    <citation type="submission" date="2021-04" db="EMBL/GenBank/DDBJ databases">
        <title>Ruania sp. nov., isolated from sandy soil of mangrove forest.</title>
        <authorList>
            <person name="Ge X."/>
            <person name="Huang R."/>
            <person name="Liu W."/>
        </authorList>
    </citation>
    <scope>NUCLEOTIDE SEQUENCE [LARGE SCALE GENOMIC DNA]</scope>
    <source>
        <strain evidence="1 2">N2-46</strain>
    </source>
</reference>
<keyword evidence="2" id="KW-1185">Reference proteome</keyword>
<protein>
    <submittedName>
        <fullName evidence="1">FAD-dependent oxidoreductase</fullName>
    </submittedName>
</protein>
<evidence type="ECO:0000313" key="1">
    <source>
        <dbReference type="EMBL" id="MBZ2196829.1"/>
    </source>
</evidence>
<proteinExistence type="predicted"/>
<name>A0ABS7S8Z5_9MICO</name>
<organism evidence="1 2">
    <name type="scientific">Occultella gossypii</name>
    <dbReference type="NCBI Taxonomy" id="2800820"/>
    <lineage>
        <taxon>Bacteria</taxon>
        <taxon>Bacillati</taxon>
        <taxon>Actinomycetota</taxon>
        <taxon>Actinomycetes</taxon>
        <taxon>Micrococcales</taxon>
        <taxon>Ruaniaceae</taxon>
        <taxon>Occultella</taxon>
    </lineage>
</organism>
<dbReference type="EMBL" id="JAGSHT010000012">
    <property type="protein sequence ID" value="MBZ2196829.1"/>
    <property type="molecule type" value="Genomic_DNA"/>
</dbReference>
<evidence type="ECO:0000313" key="2">
    <source>
        <dbReference type="Proteomes" id="UP000826651"/>
    </source>
</evidence>
<dbReference type="InterPro" id="IPR005288">
    <property type="entry name" value="NadB"/>
</dbReference>
<comment type="caution">
    <text evidence="1">The sequence shown here is derived from an EMBL/GenBank/DDBJ whole genome shotgun (WGS) entry which is preliminary data.</text>
</comment>
<sequence length="539" mass="59539">MSASGAEVAADILVVGGGLGGVAAALAAARSGRRVLLTEEYPWLGGQSTSQAVPPDEHGWMERFGGTRTYGELREGVREYYRRWYPLTARARADRRLNPGLGRVSGLCHEPRVSVAVIEGMLAPWRAAGRLEIRLRHRPVAATTDGDRVTSVTLRDLDSGAETVAVAPWVIDATETGELLPLTGTEYVTGFESQGDTGEPSAPQVRQPLNMQAASWCFAIDHVDGDHTIDRPDDYDHWRGYRPDYWPGPMLGLLAPHPHTLEPRQHYFHPNTDADAGFRSPGRPDPDPDELWTFRRILAQATFEPGTLHSDVTLVNWPMIDYVEGPLFEVGAEESARHLRGAKRQALSFFYWLQTQAPRPDGGTGFPGLRLRPDITGTPDGFAQAPYIRESRRIAAEYTVVEQDVSRAERAGRGIRRHADSVGIGFYRLDLHPSTGGDNYIDLRALPFEIPLGALLPVRMRNLLPAAKNIGTTHITNGCYRLHPVEWNIGESAGLLAAHALDEGVDPRQIRSDDRRLRDFQRLLTAEGIDLSWPAPGMD</sequence>
<dbReference type="Proteomes" id="UP000826651">
    <property type="component" value="Unassembled WGS sequence"/>
</dbReference>
<dbReference type="SUPFAM" id="SSF51905">
    <property type="entry name" value="FAD/NAD(P)-binding domain"/>
    <property type="match status" value="1"/>
</dbReference>
<gene>
    <name evidence="1" type="ORF">KCQ71_11735</name>
</gene>
<dbReference type="RefSeq" id="WP_223406066.1">
    <property type="nucleotide sequence ID" value="NZ_JAGSHT010000012.1"/>
</dbReference>
<dbReference type="Gene3D" id="3.50.50.60">
    <property type="entry name" value="FAD/NAD(P)-binding domain"/>
    <property type="match status" value="1"/>
</dbReference>
<dbReference type="InterPro" id="IPR036188">
    <property type="entry name" value="FAD/NAD-bd_sf"/>
</dbReference>
<dbReference type="PANTHER" id="PTHR42716">
    <property type="entry name" value="L-ASPARTATE OXIDASE"/>
    <property type="match status" value="1"/>
</dbReference>